<dbReference type="AlphaFoldDB" id="A0A167PN20"/>
<feature type="region of interest" description="Disordered" evidence="2">
    <location>
        <begin position="922"/>
        <end position="951"/>
    </location>
</feature>
<evidence type="ECO:0000313" key="4">
    <source>
        <dbReference type="Proteomes" id="UP000076738"/>
    </source>
</evidence>
<feature type="region of interest" description="Disordered" evidence="2">
    <location>
        <begin position="331"/>
        <end position="482"/>
    </location>
</feature>
<reference evidence="3 4" key="1">
    <citation type="journal article" date="2016" name="Mol. Biol. Evol.">
        <title>Comparative Genomics of Early-Diverging Mushroom-Forming Fungi Provides Insights into the Origins of Lignocellulose Decay Capabilities.</title>
        <authorList>
            <person name="Nagy L.G."/>
            <person name="Riley R."/>
            <person name="Tritt A."/>
            <person name="Adam C."/>
            <person name="Daum C."/>
            <person name="Floudas D."/>
            <person name="Sun H."/>
            <person name="Yadav J.S."/>
            <person name="Pangilinan J."/>
            <person name="Larsson K.H."/>
            <person name="Matsuura K."/>
            <person name="Barry K."/>
            <person name="Labutti K."/>
            <person name="Kuo R."/>
            <person name="Ohm R.A."/>
            <person name="Bhattacharya S.S."/>
            <person name="Shirouzu T."/>
            <person name="Yoshinaga Y."/>
            <person name="Martin F.M."/>
            <person name="Grigoriev I.V."/>
            <person name="Hibbett D.S."/>
        </authorList>
    </citation>
    <scope>NUCLEOTIDE SEQUENCE [LARGE SCALE GENOMIC DNA]</scope>
    <source>
        <strain evidence="3 4">TUFC12733</strain>
    </source>
</reference>
<dbReference type="EMBL" id="KV417274">
    <property type="protein sequence ID" value="KZO98965.1"/>
    <property type="molecule type" value="Genomic_DNA"/>
</dbReference>
<feature type="compositionally biased region" description="Acidic residues" evidence="2">
    <location>
        <begin position="934"/>
        <end position="951"/>
    </location>
</feature>
<proteinExistence type="predicted"/>
<organism evidence="3 4">
    <name type="scientific">Calocera viscosa (strain TUFC12733)</name>
    <dbReference type="NCBI Taxonomy" id="1330018"/>
    <lineage>
        <taxon>Eukaryota</taxon>
        <taxon>Fungi</taxon>
        <taxon>Dikarya</taxon>
        <taxon>Basidiomycota</taxon>
        <taxon>Agaricomycotina</taxon>
        <taxon>Dacrymycetes</taxon>
        <taxon>Dacrymycetales</taxon>
        <taxon>Dacrymycetaceae</taxon>
        <taxon>Calocera</taxon>
    </lineage>
</organism>
<feature type="compositionally biased region" description="Low complexity" evidence="2">
    <location>
        <begin position="167"/>
        <end position="177"/>
    </location>
</feature>
<feature type="compositionally biased region" description="Polar residues" evidence="2">
    <location>
        <begin position="35"/>
        <end position="45"/>
    </location>
</feature>
<feature type="compositionally biased region" description="Polar residues" evidence="2">
    <location>
        <begin position="129"/>
        <end position="159"/>
    </location>
</feature>
<feature type="compositionally biased region" description="Pro residues" evidence="2">
    <location>
        <begin position="374"/>
        <end position="385"/>
    </location>
</feature>
<accession>A0A167PN20</accession>
<feature type="coiled-coil region" evidence="1">
    <location>
        <begin position="241"/>
        <end position="314"/>
    </location>
</feature>
<gene>
    <name evidence="3" type="ORF">CALVIDRAFT_561889</name>
</gene>
<evidence type="ECO:0000256" key="2">
    <source>
        <dbReference type="SAM" id="MobiDB-lite"/>
    </source>
</evidence>
<keyword evidence="1" id="KW-0175">Coiled coil</keyword>
<keyword evidence="4" id="KW-1185">Reference proteome</keyword>
<name>A0A167PN20_CALVF</name>
<feature type="compositionally biased region" description="Polar residues" evidence="2">
    <location>
        <begin position="338"/>
        <end position="360"/>
    </location>
</feature>
<evidence type="ECO:0000313" key="3">
    <source>
        <dbReference type="EMBL" id="KZO98965.1"/>
    </source>
</evidence>
<feature type="region of interest" description="Disordered" evidence="2">
    <location>
        <begin position="29"/>
        <end position="235"/>
    </location>
</feature>
<sequence>MPNTPSSDDFDVDEAIDLTEEVLAVLKRAEEQNSQDRYTLSQVPLQQHLPRSQHPLATSTPAIAISAVGHTRSPGGAAPSQPSRAVYVRPPPPKKFKPNPYRPIQEEDDLPEITVDASGRYQVAGTKPASPSTAAGYNARPSGSTGHVRQPSGQWQQQARPPPRPPLGGRSSSSGVPQVQRPSPLAQSVTVSHQAPAPSVRPTTPVAPANGVGQGHARSSSQTAVSPGGAGAPDPVWEKELAALKAQMAQLQSKNQSLEAAKAAAEELQYAKAGEVSNVRRLMEQQSRANADALQKIKAEKEEVIKAKEAAEHDMRLEIERFKTQMMFKQHEFETTTKKPSWSVQRRGAQSQLQPGQTPARTPSRRRVGSSRPPSSPVQPTPVRPAPMFNGFHSGFETSQKTSPSRTRRPLNRATPSKGKGREGGNGWGEASERESVQSRGETQQLADDRPMEESVSMDLADVPMSETGTTAEPEPQEREEVEEETFFGPLGEGVSWRDELHHSVFKHRSLLYSSDDSDEPPPLTIQLLLTVTLPENTPIDAATTYRQHCSEVLSAFGIDDPMTVVGDDGSSEELNVVGQGLSQLAHVFCALELIKPLALCFDLLAFITFHIPAFRHVLLAVPPDAPDSPPTLLSALRDSVRLHLKPAKMREADTERRALAETCLTMMESVSWRIGEDDVLKLGILPTSQGFLSTLLSSAQPAWMVERSARFLCLLSSHSLLFRSMLSFPDQGGQPSAVRPDFACIPLIDMLSNFLVTPQAGATFEQKHSTFQAAICTMTSLSIAHPDGRQLLQGSRSLIPSLVRCLLSQSTHLWDEDESIIDSPDRQATVLQTLHLCLTLFQHLGLSSDLGQKLQNSTRFYNGITHAFILAIGRLSYADAPDWLSSENVIHAEQMRDQARDLFEHVIEEPEEGDMIWAAYQDDGEDLASATEAEQEQDEPEQPDIPMDED</sequence>
<evidence type="ECO:0000256" key="1">
    <source>
        <dbReference type="SAM" id="Coils"/>
    </source>
</evidence>
<protein>
    <submittedName>
        <fullName evidence="3">Uncharacterized protein</fullName>
    </submittedName>
</protein>
<dbReference type="OrthoDB" id="3366922at2759"/>
<feature type="compositionally biased region" description="Polar residues" evidence="2">
    <location>
        <begin position="396"/>
        <end position="405"/>
    </location>
</feature>
<dbReference type="Proteomes" id="UP000076738">
    <property type="component" value="Unassembled WGS sequence"/>
</dbReference>